<reference evidence="7 8" key="1">
    <citation type="submission" date="2018-09" db="EMBL/GenBank/DDBJ databases">
        <title>Discovery and Ecogenomic Context for Candidatus Cryosericales, a Global Caldiserica Order Active in Thawing Permafrost.</title>
        <authorList>
            <person name="Martinez M.A."/>
            <person name="Woodcroft B.J."/>
            <person name="Ignacio Espinoza J.C."/>
            <person name="Zayed A."/>
            <person name="Singleton C.M."/>
            <person name="Boyd J."/>
            <person name="Li Y.-F."/>
            <person name="Purvine S."/>
            <person name="Maughan H."/>
            <person name="Hodgkins S.B."/>
            <person name="Anderson D."/>
            <person name="Sederholm M."/>
            <person name="Temperton B."/>
            <person name="Saleska S.R."/>
            <person name="Tyson G.W."/>
            <person name="Rich V.I."/>
        </authorList>
    </citation>
    <scope>NUCLEOTIDE SEQUENCE [LARGE SCALE GENOMIC DNA]</scope>
    <source>
        <strain evidence="7 8">SMC6</strain>
    </source>
</reference>
<dbReference type="PANTHER" id="PTHR11229:SF16">
    <property type="entry name" value="LARGE RIBOSOMAL SUBUNIT PROTEIN UL3C"/>
    <property type="match status" value="1"/>
</dbReference>
<proteinExistence type="inferred from homology"/>
<keyword evidence="8" id="KW-1185">Reference proteome</keyword>
<dbReference type="EMBL" id="QXIT01000082">
    <property type="protein sequence ID" value="RIE08248.1"/>
    <property type="molecule type" value="Genomic_DNA"/>
</dbReference>
<sequence length="201" mass="21518">MSKGIIGKKIGMTSVFHEDKFVPATVILAGPCFVVDVLTKERNGYEGVKLGYGEARASLINKPETGVCKKAGVPTLRHLKEFRGMEGSVGQKVDVSVLDGLKVLTITAVSKGKGFQGPVKRWHFAGWFKSHGSKGLRRCGAIGCRLTPGRVFKNHKMAGHMGCHVTTVTGIRVIAVDVEKNLLVVKGSIPGGDNALLKIRA</sequence>
<evidence type="ECO:0000313" key="8">
    <source>
        <dbReference type="Proteomes" id="UP000266260"/>
    </source>
</evidence>
<dbReference type="GO" id="GO:0019843">
    <property type="term" value="F:rRNA binding"/>
    <property type="evidence" value="ECO:0007669"/>
    <property type="project" value="UniProtKB-KW"/>
</dbReference>
<evidence type="ECO:0000256" key="4">
    <source>
        <dbReference type="ARBA" id="ARBA00022980"/>
    </source>
</evidence>
<keyword evidence="5" id="KW-0687">Ribonucleoprotein</keyword>
<dbReference type="GO" id="GO:0006412">
    <property type="term" value="P:translation"/>
    <property type="evidence" value="ECO:0007669"/>
    <property type="project" value="UniProtKB-UniRule"/>
</dbReference>
<dbReference type="Gene3D" id="2.40.30.10">
    <property type="entry name" value="Translation factors"/>
    <property type="match status" value="1"/>
</dbReference>
<dbReference type="RefSeq" id="WP_119175594.1">
    <property type="nucleotide sequence ID" value="NZ_QXIT01000082.1"/>
</dbReference>
<evidence type="ECO:0000256" key="1">
    <source>
        <dbReference type="ARBA" id="ARBA00006540"/>
    </source>
</evidence>
<organism evidence="7 8">
    <name type="scientific">Candidatus Cryosericum odellii</name>
    <dbReference type="NCBI Taxonomy" id="2290917"/>
    <lineage>
        <taxon>Bacteria</taxon>
        <taxon>Pseudomonadati</taxon>
        <taxon>Caldisericota/Cryosericota group</taxon>
        <taxon>Candidatus Cryosericota</taxon>
        <taxon>Candidatus Cryosericia</taxon>
        <taxon>Candidatus Cryosericales</taxon>
        <taxon>Candidatus Cryosericaceae</taxon>
        <taxon>Candidatus Cryosericum</taxon>
    </lineage>
</organism>
<evidence type="ECO:0000256" key="6">
    <source>
        <dbReference type="NCBIfam" id="TIGR03625"/>
    </source>
</evidence>
<dbReference type="PANTHER" id="PTHR11229">
    <property type="entry name" value="50S RIBOSOMAL PROTEIN L3"/>
    <property type="match status" value="1"/>
</dbReference>
<dbReference type="GO" id="GO:0003735">
    <property type="term" value="F:structural constituent of ribosome"/>
    <property type="evidence" value="ECO:0007669"/>
    <property type="project" value="UniProtKB-UniRule"/>
</dbReference>
<dbReference type="AlphaFoldDB" id="A0A398D747"/>
<dbReference type="InterPro" id="IPR009000">
    <property type="entry name" value="Transl_B-barrel_sf"/>
</dbReference>
<dbReference type="GO" id="GO:0022625">
    <property type="term" value="C:cytosolic large ribosomal subunit"/>
    <property type="evidence" value="ECO:0007669"/>
    <property type="project" value="TreeGrafter"/>
</dbReference>
<accession>A0A398D747</accession>
<dbReference type="FunFam" id="2.40.30.10:FF:000004">
    <property type="entry name" value="50S ribosomal protein L3"/>
    <property type="match status" value="1"/>
</dbReference>
<protein>
    <recommendedName>
        <fullName evidence="6">50S ribosomal protein L3</fullName>
    </recommendedName>
</protein>
<comment type="caution">
    <text evidence="7">The sequence shown here is derived from an EMBL/GenBank/DDBJ whole genome shotgun (WGS) entry which is preliminary data.</text>
</comment>
<dbReference type="SUPFAM" id="SSF50447">
    <property type="entry name" value="Translation proteins"/>
    <property type="match status" value="1"/>
</dbReference>
<comment type="similarity">
    <text evidence="1">Belongs to the universal ribosomal protein uL3 family.</text>
</comment>
<dbReference type="Pfam" id="PF00297">
    <property type="entry name" value="Ribosomal_L3"/>
    <property type="match status" value="1"/>
</dbReference>
<keyword evidence="2" id="KW-0699">rRNA-binding</keyword>
<dbReference type="NCBIfam" id="TIGR03625">
    <property type="entry name" value="L3_bact"/>
    <property type="match status" value="1"/>
</dbReference>
<keyword evidence="4 7" id="KW-0689">Ribosomal protein</keyword>
<evidence type="ECO:0000256" key="3">
    <source>
        <dbReference type="ARBA" id="ARBA00022884"/>
    </source>
</evidence>
<evidence type="ECO:0000256" key="5">
    <source>
        <dbReference type="ARBA" id="ARBA00023274"/>
    </source>
</evidence>
<name>A0A398D747_9BACT</name>
<evidence type="ECO:0000313" key="7">
    <source>
        <dbReference type="EMBL" id="RIE08248.1"/>
    </source>
</evidence>
<dbReference type="InterPro" id="IPR000597">
    <property type="entry name" value="Ribosomal_uL3"/>
</dbReference>
<gene>
    <name evidence="7" type="ORF">SMC6_04630</name>
</gene>
<evidence type="ECO:0000256" key="2">
    <source>
        <dbReference type="ARBA" id="ARBA00022730"/>
    </source>
</evidence>
<dbReference type="InterPro" id="IPR019927">
    <property type="entry name" value="Ribosomal_uL3_bac/org-type"/>
</dbReference>
<keyword evidence="3" id="KW-0694">RNA-binding</keyword>
<dbReference type="Proteomes" id="UP000266260">
    <property type="component" value="Unassembled WGS sequence"/>
</dbReference>
<dbReference type="Gene3D" id="3.30.160.810">
    <property type="match status" value="1"/>
</dbReference>